<accession>A0A314YXP1</accession>
<keyword evidence="3" id="KW-1185">Reference proteome</keyword>
<organism evidence="2 3">
    <name type="scientific">Prunus yedoensis var. nudiflora</name>
    <dbReference type="NCBI Taxonomy" id="2094558"/>
    <lineage>
        <taxon>Eukaryota</taxon>
        <taxon>Viridiplantae</taxon>
        <taxon>Streptophyta</taxon>
        <taxon>Embryophyta</taxon>
        <taxon>Tracheophyta</taxon>
        <taxon>Spermatophyta</taxon>
        <taxon>Magnoliopsida</taxon>
        <taxon>eudicotyledons</taxon>
        <taxon>Gunneridae</taxon>
        <taxon>Pentapetalae</taxon>
        <taxon>rosids</taxon>
        <taxon>fabids</taxon>
        <taxon>Rosales</taxon>
        <taxon>Rosaceae</taxon>
        <taxon>Amygdaloideae</taxon>
        <taxon>Amygdaleae</taxon>
        <taxon>Prunus</taxon>
    </lineage>
</organism>
<proteinExistence type="predicted"/>
<evidence type="ECO:0000313" key="2">
    <source>
        <dbReference type="EMBL" id="PQQ09541.1"/>
    </source>
</evidence>
<dbReference type="AlphaFoldDB" id="A0A314YXP1"/>
<dbReference type="Proteomes" id="UP000250321">
    <property type="component" value="Unassembled WGS sequence"/>
</dbReference>
<evidence type="ECO:0008006" key="4">
    <source>
        <dbReference type="Google" id="ProtNLM"/>
    </source>
</evidence>
<protein>
    <recommendedName>
        <fullName evidence="4">Secreted protein</fullName>
    </recommendedName>
</protein>
<evidence type="ECO:0000256" key="1">
    <source>
        <dbReference type="SAM" id="SignalP"/>
    </source>
</evidence>
<sequence length="69" mass="7864">MRKRRRPHLLSSPLRATLPHLFSFCLILIPSTGTPPSVTTSTRQHQQRHILSSIPLSYQFKVGNALEIM</sequence>
<feature type="signal peptide" evidence="1">
    <location>
        <begin position="1"/>
        <end position="33"/>
    </location>
</feature>
<keyword evidence="1" id="KW-0732">Signal</keyword>
<dbReference type="EMBL" id="PJQY01000604">
    <property type="protein sequence ID" value="PQQ09541.1"/>
    <property type="molecule type" value="Genomic_DNA"/>
</dbReference>
<evidence type="ECO:0000313" key="3">
    <source>
        <dbReference type="Proteomes" id="UP000250321"/>
    </source>
</evidence>
<feature type="chain" id="PRO_5016318680" description="Secreted protein" evidence="1">
    <location>
        <begin position="34"/>
        <end position="69"/>
    </location>
</feature>
<name>A0A314YXP1_PRUYE</name>
<reference evidence="2 3" key="1">
    <citation type="submission" date="2018-02" db="EMBL/GenBank/DDBJ databases">
        <title>Draft genome of wild Prunus yedoensis var. nudiflora.</title>
        <authorList>
            <person name="Baek S."/>
            <person name="Kim J.-H."/>
            <person name="Choi K."/>
            <person name="Kim G.-B."/>
            <person name="Cho A."/>
            <person name="Jang H."/>
            <person name="Shin C.-H."/>
            <person name="Yu H.-J."/>
            <person name="Mun J.-H."/>
        </authorList>
    </citation>
    <scope>NUCLEOTIDE SEQUENCE [LARGE SCALE GENOMIC DNA]</scope>
    <source>
        <strain evidence="3">cv. Jeju island</strain>
        <tissue evidence="2">Leaf</tissue>
    </source>
</reference>
<gene>
    <name evidence="2" type="ORF">Pyn_40103</name>
</gene>
<comment type="caution">
    <text evidence="2">The sequence shown here is derived from an EMBL/GenBank/DDBJ whole genome shotgun (WGS) entry which is preliminary data.</text>
</comment>